<accession>S3D2P5</accession>
<gene>
    <name evidence="2" type="ORF">GLAREA_02203</name>
</gene>
<proteinExistence type="predicted"/>
<dbReference type="GeneID" id="19461261"/>
<dbReference type="GO" id="GO:0016301">
    <property type="term" value="F:kinase activity"/>
    <property type="evidence" value="ECO:0007669"/>
    <property type="project" value="UniProtKB-KW"/>
</dbReference>
<dbReference type="HOGENOM" id="CLU_057145_1_0_1"/>
<dbReference type="eggNOG" id="ENOG502SR3X">
    <property type="taxonomic scope" value="Eukaryota"/>
</dbReference>
<sequence length="293" mass="33061">MAAQELDHEIATENEIVAFCTDAGNALIGGISHGNQVVKISSKAVVKFGIGVKQKEGRNQTRAYELIDQNIVCVPVVYRCFMRGYVGYIVMEYMNGRPLEKLEESSLIQRIKDIMAYLATIRGSSPEVFFEKSYSPVPGPLCGGAPAGLLWDESEETIFHTIEALERWFNRRLRKEDTKVRFSDYELVLCHLDIAPRNFILLDDGSISLLDWQSAGFYPRIFEVCVFHLAFGGEHSFAEDVVKPADWNDEEQAVIASMGKAWGNTIRNHFKSLFSLDQDQQSMSETNFLLPSD</sequence>
<dbReference type="EMBL" id="KE145371">
    <property type="protein sequence ID" value="EPE26291.1"/>
    <property type="molecule type" value="Genomic_DNA"/>
</dbReference>
<dbReference type="AlphaFoldDB" id="S3D2P5"/>
<keyword evidence="2" id="KW-0418">Kinase</keyword>
<feature type="domain" description="Aminoglycoside phosphotransferase" evidence="1">
    <location>
        <begin position="41"/>
        <end position="232"/>
    </location>
</feature>
<evidence type="ECO:0000313" key="2">
    <source>
        <dbReference type="EMBL" id="EPE26291.1"/>
    </source>
</evidence>
<dbReference type="STRING" id="1116229.S3D2P5"/>
<dbReference type="OMA" id="ELRCMDL"/>
<reference evidence="2 3" key="1">
    <citation type="journal article" date="2013" name="BMC Genomics">
        <title>Genomics-driven discovery of the pneumocandin biosynthetic gene cluster in the fungus Glarea lozoyensis.</title>
        <authorList>
            <person name="Chen L."/>
            <person name="Yue Q."/>
            <person name="Zhang X."/>
            <person name="Xiang M."/>
            <person name="Wang C."/>
            <person name="Li S."/>
            <person name="Che Y."/>
            <person name="Ortiz-Lopez F.J."/>
            <person name="Bills G.F."/>
            <person name="Liu X."/>
            <person name="An Z."/>
        </authorList>
    </citation>
    <scope>NUCLEOTIDE SEQUENCE [LARGE SCALE GENOMIC DNA]</scope>
    <source>
        <strain evidence="3">ATCC 20868 / MF5171</strain>
    </source>
</reference>
<dbReference type="Gene3D" id="3.90.1200.10">
    <property type="match status" value="1"/>
</dbReference>
<evidence type="ECO:0000259" key="1">
    <source>
        <dbReference type="Pfam" id="PF01636"/>
    </source>
</evidence>
<organism evidence="2 3">
    <name type="scientific">Glarea lozoyensis (strain ATCC 20868 / MF5171)</name>
    <dbReference type="NCBI Taxonomy" id="1116229"/>
    <lineage>
        <taxon>Eukaryota</taxon>
        <taxon>Fungi</taxon>
        <taxon>Dikarya</taxon>
        <taxon>Ascomycota</taxon>
        <taxon>Pezizomycotina</taxon>
        <taxon>Leotiomycetes</taxon>
        <taxon>Helotiales</taxon>
        <taxon>Helotiaceae</taxon>
        <taxon>Glarea</taxon>
    </lineage>
</organism>
<dbReference type="Proteomes" id="UP000016922">
    <property type="component" value="Unassembled WGS sequence"/>
</dbReference>
<dbReference type="Pfam" id="PF01636">
    <property type="entry name" value="APH"/>
    <property type="match status" value="1"/>
</dbReference>
<dbReference type="InterPro" id="IPR051678">
    <property type="entry name" value="AGP_Transferase"/>
</dbReference>
<dbReference type="SUPFAM" id="SSF56112">
    <property type="entry name" value="Protein kinase-like (PK-like)"/>
    <property type="match status" value="1"/>
</dbReference>
<keyword evidence="2" id="KW-0808">Transferase</keyword>
<dbReference type="InterPro" id="IPR002575">
    <property type="entry name" value="Aminoglycoside_PTrfase"/>
</dbReference>
<dbReference type="KEGG" id="glz:GLAREA_02203"/>
<keyword evidence="3" id="KW-1185">Reference proteome</keyword>
<dbReference type="OrthoDB" id="4177236at2759"/>
<name>S3D2P5_GLAL2</name>
<protein>
    <submittedName>
        <fullName evidence="2">Protein kinase-like (PK-like)</fullName>
    </submittedName>
</protein>
<dbReference type="PANTHER" id="PTHR21310">
    <property type="entry name" value="AMINOGLYCOSIDE PHOSPHOTRANSFERASE-RELATED-RELATED"/>
    <property type="match status" value="1"/>
</dbReference>
<dbReference type="InterPro" id="IPR011009">
    <property type="entry name" value="Kinase-like_dom_sf"/>
</dbReference>
<evidence type="ECO:0000313" key="3">
    <source>
        <dbReference type="Proteomes" id="UP000016922"/>
    </source>
</evidence>
<dbReference type="RefSeq" id="XP_008087610.1">
    <property type="nucleotide sequence ID" value="XM_008089419.1"/>
</dbReference>
<dbReference type="PANTHER" id="PTHR21310:SF39">
    <property type="entry name" value="AMINOGLYCOSIDE PHOSPHOTRANSFERASE DOMAIN-CONTAINING PROTEIN"/>
    <property type="match status" value="1"/>
</dbReference>